<dbReference type="InterPro" id="IPR036851">
    <property type="entry name" value="Chloroperoxidase-like_sf"/>
</dbReference>
<evidence type="ECO:0000313" key="9">
    <source>
        <dbReference type="EMBL" id="KAF2142054.1"/>
    </source>
</evidence>
<comment type="similarity">
    <text evidence="7">Belongs to the chloroperoxidase family.</text>
</comment>
<dbReference type="InterPro" id="IPR000028">
    <property type="entry name" value="Chloroperoxidase"/>
</dbReference>
<protein>
    <recommendedName>
        <fullName evidence="8">Heme haloperoxidase family profile domain-containing protein</fullName>
    </recommendedName>
</protein>
<dbReference type="AlphaFoldDB" id="A0A6A6BFN6"/>
<dbReference type="RefSeq" id="XP_033397766.1">
    <property type="nucleotide sequence ID" value="XM_033536890.1"/>
</dbReference>
<feature type="domain" description="Heme haloperoxidase family profile" evidence="8">
    <location>
        <begin position="50"/>
        <end position="298"/>
    </location>
</feature>
<evidence type="ECO:0000256" key="1">
    <source>
        <dbReference type="ARBA" id="ARBA00001970"/>
    </source>
</evidence>
<evidence type="ECO:0000256" key="4">
    <source>
        <dbReference type="ARBA" id="ARBA00022723"/>
    </source>
</evidence>
<accession>A0A6A6BFN6</accession>
<evidence type="ECO:0000256" key="3">
    <source>
        <dbReference type="ARBA" id="ARBA00022617"/>
    </source>
</evidence>
<dbReference type="PANTHER" id="PTHR33577">
    <property type="entry name" value="STERIGMATOCYSTIN BIOSYNTHESIS PEROXIDASE STCC-RELATED"/>
    <property type="match status" value="1"/>
</dbReference>
<dbReference type="OrthoDB" id="407298at2759"/>
<dbReference type="Proteomes" id="UP000799438">
    <property type="component" value="Unassembled WGS sequence"/>
</dbReference>
<dbReference type="GeneID" id="54294386"/>
<comment type="cofactor">
    <cofactor evidence="1">
        <name>heme b</name>
        <dbReference type="ChEBI" id="CHEBI:60344"/>
    </cofactor>
</comment>
<reference evidence="9" key="1">
    <citation type="journal article" date="2020" name="Stud. Mycol.">
        <title>101 Dothideomycetes genomes: a test case for predicting lifestyles and emergence of pathogens.</title>
        <authorList>
            <person name="Haridas S."/>
            <person name="Albert R."/>
            <person name="Binder M."/>
            <person name="Bloem J."/>
            <person name="Labutti K."/>
            <person name="Salamov A."/>
            <person name="Andreopoulos B."/>
            <person name="Baker S."/>
            <person name="Barry K."/>
            <person name="Bills G."/>
            <person name="Bluhm B."/>
            <person name="Cannon C."/>
            <person name="Castanera R."/>
            <person name="Culley D."/>
            <person name="Daum C."/>
            <person name="Ezra D."/>
            <person name="Gonzalez J."/>
            <person name="Henrissat B."/>
            <person name="Kuo A."/>
            <person name="Liang C."/>
            <person name="Lipzen A."/>
            <person name="Lutzoni F."/>
            <person name="Magnuson J."/>
            <person name="Mondo S."/>
            <person name="Nolan M."/>
            <person name="Ohm R."/>
            <person name="Pangilinan J."/>
            <person name="Park H.-J."/>
            <person name="Ramirez L."/>
            <person name="Alfaro M."/>
            <person name="Sun H."/>
            <person name="Tritt A."/>
            <person name="Yoshinaga Y."/>
            <person name="Zwiers L.-H."/>
            <person name="Turgeon B."/>
            <person name="Goodwin S."/>
            <person name="Spatafora J."/>
            <person name="Crous P."/>
            <person name="Grigoriev I."/>
        </authorList>
    </citation>
    <scope>NUCLEOTIDE SEQUENCE</scope>
    <source>
        <strain evidence="9">CBS 121167</strain>
    </source>
</reference>
<evidence type="ECO:0000256" key="6">
    <source>
        <dbReference type="ARBA" id="ARBA00023004"/>
    </source>
</evidence>
<keyword evidence="2" id="KW-0575">Peroxidase</keyword>
<sequence>MPTLDNLLQLTGGKLDASVHNKRSLTDELRSRLDKRLLFDPMTTPVDVTGDHAFEAPGHKDQRGPCPGLNALSNHKYIPHDGVTSLAEVIPAINEVYGMGLDLAAILAIMGVVWTGDPITLNPSFSIGRNSSDVNNALDNLGGLLSQPQGLVGSHNFIESDSSLTRDDLYVTGNNYALNMTKFMKWYDMADENGTYTMDIMGKRASDRFHESIYENPSFYYGPFTGMLARNAGYLFVGRIFANHSSAHPDGVLTKDIIKSFFAVSGEEGNFTYSEGSERIPDNWYKLPVDYGLVQLNLDTVDWILKYPALGSIGGNTGTINSFTGVELDNLTDGVLNIETLLKDNNLLCFVLQVVKMVSPTYLANIYKTLSGPLHMILDVLSTPLLDLSCPEWKDMTYNGKPLWDALGSQFPGANKSGSAL</sequence>
<dbReference type="PANTHER" id="PTHR33577:SF16">
    <property type="entry name" value="HEME HALOPEROXIDASE FAMILY PROFILE DOMAIN-CONTAINING PROTEIN"/>
    <property type="match status" value="1"/>
</dbReference>
<keyword evidence="6" id="KW-0408">Iron</keyword>
<gene>
    <name evidence="9" type="ORF">K452DRAFT_227298</name>
</gene>
<evidence type="ECO:0000256" key="7">
    <source>
        <dbReference type="ARBA" id="ARBA00025795"/>
    </source>
</evidence>
<keyword evidence="10" id="KW-1185">Reference proteome</keyword>
<dbReference type="GO" id="GO:0046872">
    <property type="term" value="F:metal ion binding"/>
    <property type="evidence" value="ECO:0007669"/>
    <property type="project" value="UniProtKB-KW"/>
</dbReference>
<dbReference type="GO" id="GO:0004601">
    <property type="term" value="F:peroxidase activity"/>
    <property type="evidence" value="ECO:0007669"/>
    <property type="project" value="UniProtKB-KW"/>
</dbReference>
<keyword evidence="5" id="KW-0560">Oxidoreductase</keyword>
<evidence type="ECO:0000256" key="2">
    <source>
        <dbReference type="ARBA" id="ARBA00022559"/>
    </source>
</evidence>
<keyword evidence="4" id="KW-0479">Metal-binding</keyword>
<dbReference type="SUPFAM" id="SSF47571">
    <property type="entry name" value="Cloroperoxidase"/>
    <property type="match status" value="1"/>
</dbReference>
<organism evidence="9 10">
    <name type="scientific">Aplosporella prunicola CBS 121167</name>
    <dbReference type="NCBI Taxonomy" id="1176127"/>
    <lineage>
        <taxon>Eukaryota</taxon>
        <taxon>Fungi</taxon>
        <taxon>Dikarya</taxon>
        <taxon>Ascomycota</taxon>
        <taxon>Pezizomycotina</taxon>
        <taxon>Dothideomycetes</taxon>
        <taxon>Dothideomycetes incertae sedis</taxon>
        <taxon>Botryosphaeriales</taxon>
        <taxon>Aplosporellaceae</taxon>
        <taxon>Aplosporella</taxon>
    </lineage>
</organism>
<proteinExistence type="inferred from homology"/>
<dbReference type="EMBL" id="ML995485">
    <property type="protein sequence ID" value="KAF2142054.1"/>
    <property type="molecule type" value="Genomic_DNA"/>
</dbReference>
<dbReference type="Pfam" id="PF01328">
    <property type="entry name" value="Peroxidase_2"/>
    <property type="match status" value="1"/>
</dbReference>
<dbReference type="Gene3D" id="1.10.489.10">
    <property type="entry name" value="Chloroperoxidase-like"/>
    <property type="match status" value="1"/>
</dbReference>
<dbReference type="PROSITE" id="PS51405">
    <property type="entry name" value="HEME_HALOPEROXIDASE"/>
    <property type="match status" value="1"/>
</dbReference>
<evidence type="ECO:0000259" key="8">
    <source>
        <dbReference type="PROSITE" id="PS51405"/>
    </source>
</evidence>
<keyword evidence="3" id="KW-0349">Heme</keyword>
<evidence type="ECO:0000313" key="10">
    <source>
        <dbReference type="Proteomes" id="UP000799438"/>
    </source>
</evidence>
<name>A0A6A6BFN6_9PEZI</name>
<evidence type="ECO:0000256" key="5">
    <source>
        <dbReference type="ARBA" id="ARBA00023002"/>
    </source>
</evidence>